<reference evidence="7" key="1">
    <citation type="journal article" date="2014" name="Front. Microbiol.">
        <title>High frequency of phylogenetically diverse reductive dehalogenase-homologous genes in deep subseafloor sedimentary metagenomes.</title>
        <authorList>
            <person name="Kawai M."/>
            <person name="Futagami T."/>
            <person name="Toyoda A."/>
            <person name="Takaki Y."/>
            <person name="Nishi S."/>
            <person name="Hori S."/>
            <person name="Arai W."/>
            <person name="Tsubouchi T."/>
            <person name="Morono Y."/>
            <person name="Uchiyama I."/>
            <person name="Ito T."/>
            <person name="Fujiyama A."/>
            <person name="Inagaki F."/>
            <person name="Takami H."/>
        </authorList>
    </citation>
    <scope>NUCLEOTIDE SEQUENCE</scope>
    <source>
        <strain evidence="7">Expedition CK06-06</strain>
    </source>
</reference>
<comment type="caution">
    <text evidence="7">The sequence shown here is derived from an EMBL/GenBank/DDBJ whole genome shotgun (WGS) entry which is preliminary data.</text>
</comment>
<dbReference type="GO" id="GO:0046872">
    <property type="term" value="F:metal ion binding"/>
    <property type="evidence" value="ECO:0007669"/>
    <property type="project" value="UniProtKB-KW"/>
</dbReference>
<proteinExistence type="predicted"/>
<dbReference type="CDD" id="cd02068">
    <property type="entry name" value="radical_SAM_B12_BD"/>
    <property type="match status" value="1"/>
</dbReference>
<dbReference type="PROSITE" id="PS51332">
    <property type="entry name" value="B12_BINDING"/>
    <property type="match status" value="1"/>
</dbReference>
<protein>
    <recommendedName>
        <fullName evidence="6">B12-binding domain-containing protein</fullName>
    </recommendedName>
</protein>
<accession>X1GSX0</accession>
<dbReference type="SUPFAM" id="SSF52242">
    <property type="entry name" value="Cobalamin (vitamin B12)-binding domain"/>
    <property type="match status" value="1"/>
</dbReference>
<gene>
    <name evidence="7" type="ORF">S03H2_29101</name>
</gene>
<dbReference type="EMBL" id="BARU01017552">
    <property type="protein sequence ID" value="GAH60971.1"/>
    <property type="molecule type" value="Genomic_DNA"/>
</dbReference>
<sequence length="207" mass="23583">MSRKKKILLVSPDMERYSQPRMGILYIGTALIRTGQEVKIITINERKIDLLRNTLLNFKPDWVGATAFSSQHVFVMDIFKVTKEINPGTFTVFGGPHASALPEYLLKNNIYIDFIIKGEGEESIVELVSNNKKYSEISGLVYRDGNKIIVNGSEIISDLESLGYPFLIADKYEYRKSKVHGYMCKHKPVVPVFRPVDVRICVHTVQK</sequence>
<evidence type="ECO:0000313" key="7">
    <source>
        <dbReference type="EMBL" id="GAH60971.1"/>
    </source>
</evidence>
<evidence type="ECO:0000256" key="3">
    <source>
        <dbReference type="ARBA" id="ARBA00022723"/>
    </source>
</evidence>
<name>X1GSX0_9ZZZZ</name>
<dbReference type="InterPro" id="IPR036724">
    <property type="entry name" value="Cobalamin-bd_sf"/>
</dbReference>
<feature type="domain" description="B12-binding" evidence="6">
    <location>
        <begin position="4"/>
        <end position="138"/>
    </location>
</feature>
<keyword evidence="5" id="KW-0411">Iron-sulfur</keyword>
<dbReference type="Pfam" id="PF02310">
    <property type="entry name" value="B12-binding"/>
    <property type="match status" value="1"/>
</dbReference>
<dbReference type="GO" id="GO:0031419">
    <property type="term" value="F:cobalamin binding"/>
    <property type="evidence" value="ECO:0007669"/>
    <property type="project" value="InterPro"/>
</dbReference>
<evidence type="ECO:0000256" key="4">
    <source>
        <dbReference type="ARBA" id="ARBA00023004"/>
    </source>
</evidence>
<dbReference type="InterPro" id="IPR006158">
    <property type="entry name" value="Cobalamin-bd"/>
</dbReference>
<dbReference type="InterPro" id="IPR051198">
    <property type="entry name" value="BchE-like"/>
</dbReference>
<comment type="cofactor">
    <cofactor evidence="1">
        <name>[4Fe-4S] cluster</name>
        <dbReference type="ChEBI" id="CHEBI:49883"/>
    </cofactor>
</comment>
<keyword evidence="2" id="KW-0949">S-adenosyl-L-methionine</keyword>
<keyword evidence="4" id="KW-0408">Iron</keyword>
<dbReference type="PANTHER" id="PTHR43409">
    <property type="entry name" value="ANAEROBIC MAGNESIUM-PROTOPORPHYRIN IX MONOMETHYL ESTER CYCLASE-RELATED"/>
    <property type="match status" value="1"/>
</dbReference>
<keyword evidence="3" id="KW-0479">Metal-binding</keyword>
<evidence type="ECO:0000256" key="2">
    <source>
        <dbReference type="ARBA" id="ARBA00022691"/>
    </source>
</evidence>
<evidence type="ECO:0000256" key="1">
    <source>
        <dbReference type="ARBA" id="ARBA00001966"/>
    </source>
</evidence>
<evidence type="ECO:0000256" key="5">
    <source>
        <dbReference type="ARBA" id="ARBA00023014"/>
    </source>
</evidence>
<evidence type="ECO:0000259" key="6">
    <source>
        <dbReference type="PROSITE" id="PS51332"/>
    </source>
</evidence>
<dbReference type="GO" id="GO:0051536">
    <property type="term" value="F:iron-sulfur cluster binding"/>
    <property type="evidence" value="ECO:0007669"/>
    <property type="project" value="UniProtKB-KW"/>
</dbReference>
<feature type="non-terminal residue" evidence="7">
    <location>
        <position position="207"/>
    </location>
</feature>
<organism evidence="7">
    <name type="scientific">marine sediment metagenome</name>
    <dbReference type="NCBI Taxonomy" id="412755"/>
    <lineage>
        <taxon>unclassified sequences</taxon>
        <taxon>metagenomes</taxon>
        <taxon>ecological metagenomes</taxon>
    </lineage>
</organism>
<dbReference type="Gene3D" id="3.40.50.280">
    <property type="entry name" value="Cobalamin-binding domain"/>
    <property type="match status" value="1"/>
</dbReference>
<dbReference type="AlphaFoldDB" id="X1GSX0"/>